<feature type="domain" description="DUF4942" evidence="2">
    <location>
        <begin position="286"/>
        <end position="497"/>
    </location>
</feature>
<dbReference type="Proteomes" id="UP001269400">
    <property type="component" value="Unassembled WGS sequence"/>
</dbReference>
<gene>
    <name evidence="3" type="ORF">O0Q50_23145</name>
</gene>
<evidence type="ECO:0000313" key="3">
    <source>
        <dbReference type="EMBL" id="MDU9694083.1"/>
    </source>
</evidence>
<protein>
    <submittedName>
        <fullName evidence="3">DUF4942 domain-containing protein</fullName>
    </submittedName>
</protein>
<dbReference type="SUPFAM" id="SSF53335">
    <property type="entry name" value="S-adenosyl-L-methionine-dependent methyltransferases"/>
    <property type="match status" value="1"/>
</dbReference>
<evidence type="ECO:0000259" key="2">
    <source>
        <dbReference type="Pfam" id="PF13708"/>
    </source>
</evidence>
<feature type="coiled-coil region" evidence="1">
    <location>
        <begin position="139"/>
        <end position="173"/>
    </location>
</feature>
<name>A0AAX6NDT2_PRIAR</name>
<proteinExistence type="predicted"/>
<keyword evidence="1" id="KW-0175">Coiled coil</keyword>
<evidence type="ECO:0000256" key="1">
    <source>
        <dbReference type="SAM" id="Coils"/>
    </source>
</evidence>
<sequence length="780" mass="89514">MNNNPNFYPTPKGLLKKMTDSIDFKYIKSVLEPSAGKGNIAEFIIEQHKEAHSYRGRYYDAGNLDLDVIELDSNLQHILMGKKFRLVHDDFLTYPSMKCYDLIIMNPPFDKADEHLLQAIKMQEKGGKIVCLMNAETLKNPYSNTRKDLKRKLEELDAEVEFLKNSFAKAERKTNVEVAMIKIDIPQPELKSKIITGMKSEEQYEFYEENEEIGKDLVIDEFLKRIVEHYKFEVKAGVHFINEYHSMKPKFINSFKKDSFKKSILTLTVGDSHSESSRDMINSYIKSVRYKYWETLFTSNQFNDLFTSALRTEYHNRISSLVDFDFSLYNIYKIQEEISKALTKSVDDSLIELFDEFSHKHSWYDEMSKNIHLYNGWKTNKSWKINKKVIIPLRSYSTWDKDRLEISYYDVVNKLTDIEKVLNYLGQGLVNHDELRSTLQAAQDRWREAQDSGDKKKIKAAEPKKIKLKYFMVSFFKKGTCHIEFTNQELLDRFNLYGSMQKGWLPPTYGKKEYTDMSKTEQKVVDEFQGEAEYQKVMDNKELYLPEYTTINLMGKGLPALEQLQQPEEISVTSKAVQEETDSDVSETIDVAEVLVSEVVVGKSGESEKTVVDAVNSVDDHNVNNKLDVAIVESNEVTTSSEINSAPIEKPNLTSALGKNVTLITKVEKPKKSSQPVKEIIIDAEDVEIVLPSAVQQVKEIASSTNVKTPLLLCAPVTEVAEIVEAKPLKDNSPKQNLKEINIEDKGIKKKSKPEDTLPEFISINKDGKEGENIQLGFAI</sequence>
<organism evidence="3 4">
    <name type="scientific">Priestia aryabhattai</name>
    <name type="common">Bacillus aryabhattai</name>
    <dbReference type="NCBI Taxonomy" id="412384"/>
    <lineage>
        <taxon>Bacteria</taxon>
        <taxon>Bacillati</taxon>
        <taxon>Bacillota</taxon>
        <taxon>Bacilli</taxon>
        <taxon>Bacillales</taxon>
        <taxon>Bacillaceae</taxon>
        <taxon>Priestia</taxon>
    </lineage>
</organism>
<evidence type="ECO:0000313" key="4">
    <source>
        <dbReference type="Proteomes" id="UP001269400"/>
    </source>
</evidence>
<dbReference type="CDD" id="cd02440">
    <property type="entry name" value="AdoMet_MTases"/>
    <property type="match status" value="1"/>
</dbReference>
<comment type="caution">
    <text evidence="3">The sequence shown here is derived from an EMBL/GenBank/DDBJ whole genome shotgun (WGS) entry which is preliminary data.</text>
</comment>
<dbReference type="GO" id="GO:0003676">
    <property type="term" value="F:nucleic acid binding"/>
    <property type="evidence" value="ECO:0007669"/>
    <property type="project" value="InterPro"/>
</dbReference>
<dbReference type="Gene3D" id="3.40.50.150">
    <property type="entry name" value="Vaccinia Virus protein VP39"/>
    <property type="match status" value="1"/>
</dbReference>
<accession>A0AAX6NDT2</accession>
<dbReference type="InterPro" id="IPR029063">
    <property type="entry name" value="SAM-dependent_MTases_sf"/>
</dbReference>
<dbReference type="GO" id="GO:0008168">
    <property type="term" value="F:methyltransferase activity"/>
    <property type="evidence" value="ECO:0007669"/>
    <property type="project" value="InterPro"/>
</dbReference>
<dbReference type="Pfam" id="PF13708">
    <property type="entry name" value="DUF4942"/>
    <property type="match status" value="1"/>
</dbReference>
<reference evidence="3" key="2">
    <citation type="submission" date="2022-12" db="EMBL/GenBank/DDBJ databases">
        <authorList>
            <person name="Dechsakulwatana C."/>
            <person name="Rungsihiranrut A."/>
            <person name="Muangchinda C."/>
            <person name="Ningthoujam R."/>
            <person name="Klankeo P."/>
            <person name="Pinyakong O."/>
        </authorList>
    </citation>
    <scope>NUCLEOTIDE SEQUENCE</scope>
    <source>
        <strain evidence="3">TL01-2</strain>
    </source>
</reference>
<dbReference type="GO" id="GO:0032259">
    <property type="term" value="P:methylation"/>
    <property type="evidence" value="ECO:0007669"/>
    <property type="project" value="InterPro"/>
</dbReference>
<dbReference type="RefSeq" id="WP_316911297.1">
    <property type="nucleotide sequence ID" value="NZ_JAPTGD010000002.1"/>
</dbReference>
<dbReference type="EMBL" id="JAPTGD010000002">
    <property type="protein sequence ID" value="MDU9694083.1"/>
    <property type="molecule type" value="Genomic_DNA"/>
</dbReference>
<dbReference type="InterPro" id="IPR031339">
    <property type="entry name" value="DUF4942"/>
</dbReference>
<dbReference type="AlphaFoldDB" id="A0AAX6NDT2"/>
<reference evidence="3" key="1">
    <citation type="journal article" date="2022" name="J Environ Chem Eng">
        <title>Biodegradation of petroleum oil using a constructed nonpathogenic and heavy metal-tolerant bacterial consortium isolated from marine sponges.</title>
        <authorList>
            <person name="Dechsakulwatana C."/>
            <person name="Rungsihiranrut A."/>
            <person name="Muangchinda C."/>
            <person name="Ningthoujam R."/>
            <person name="Klankeo P."/>
            <person name="Pinyakong O."/>
        </authorList>
    </citation>
    <scope>NUCLEOTIDE SEQUENCE</scope>
    <source>
        <strain evidence="3">TL01-2</strain>
    </source>
</reference>
<dbReference type="InterPro" id="IPR002052">
    <property type="entry name" value="DNA_methylase_N6_adenine_CS"/>
</dbReference>
<dbReference type="PROSITE" id="PS00092">
    <property type="entry name" value="N6_MTASE"/>
    <property type="match status" value="1"/>
</dbReference>